<keyword evidence="3" id="KW-0418">Kinase</keyword>
<keyword evidence="2" id="KW-0547">Nucleotide-binding</keyword>
<keyword evidence="4" id="KW-0067">ATP-binding</keyword>
<feature type="domain" description="GHMP kinase N-terminal" evidence="5">
    <location>
        <begin position="52"/>
        <end position="128"/>
    </location>
</feature>
<evidence type="ECO:0000313" key="6">
    <source>
        <dbReference type="EMBL" id="SVB67142.1"/>
    </source>
</evidence>
<dbReference type="InterPro" id="IPR006204">
    <property type="entry name" value="GHMP_kinase_N_dom"/>
</dbReference>
<name>A0A382FWZ6_9ZZZZ</name>
<dbReference type="GO" id="GO:0016114">
    <property type="term" value="P:terpenoid biosynthetic process"/>
    <property type="evidence" value="ECO:0007669"/>
    <property type="project" value="InterPro"/>
</dbReference>
<evidence type="ECO:0000256" key="4">
    <source>
        <dbReference type="ARBA" id="ARBA00022840"/>
    </source>
</evidence>
<evidence type="ECO:0000256" key="1">
    <source>
        <dbReference type="ARBA" id="ARBA00022679"/>
    </source>
</evidence>
<evidence type="ECO:0000256" key="3">
    <source>
        <dbReference type="ARBA" id="ARBA00022777"/>
    </source>
</evidence>
<organism evidence="6">
    <name type="scientific">marine metagenome</name>
    <dbReference type="NCBI Taxonomy" id="408172"/>
    <lineage>
        <taxon>unclassified sequences</taxon>
        <taxon>metagenomes</taxon>
        <taxon>ecological metagenomes</taxon>
    </lineage>
</organism>
<evidence type="ECO:0000259" key="5">
    <source>
        <dbReference type="Pfam" id="PF00288"/>
    </source>
</evidence>
<protein>
    <recommendedName>
        <fullName evidence="5">GHMP kinase N-terminal domain-containing protein</fullName>
    </recommendedName>
</protein>
<dbReference type="InterPro" id="IPR004424">
    <property type="entry name" value="IspE"/>
</dbReference>
<dbReference type="GO" id="GO:0050515">
    <property type="term" value="F:4-(cytidine 5'-diphospho)-2-C-methyl-D-erythritol kinase activity"/>
    <property type="evidence" value="ECO:0007669"/>
    <property type="project" value="InterPro"/>
</dbReference>
<gene>
    <name evidence="6" type="ORF">METZ01_LOCUS219996</name>
</gene>
<dbReference type="Pfam" id="PF00288">
    <property type="entry name" value="GHMP_kinases_N"/>
    <property type="match status" value="1"/>
</dbReference>
<feature type="non-terminal residue" evidence="6">
    <location>
        <position position="192"/>
    </location>
</feature>
<reference evidence="6" key="1">
    <citation type="submission" date="2018-05" db="EMBL/GenBank/DDBJ databases">
        <authorList>
            <person name="Lanie J.A."/>
            <person name="Ng W.-L."/>
            <person name="Kazmierczak K.M."/>
            <person name="Andrzejewski T.M."/>
            <person name="Davidsen T.M."/>
            <person name="Wayne K.J."/>
            <person name="Tettelin H."/>
            <person name="Glass J.I."/>
            <person name="Rusch D."/>
            <person name="Podicherti R."/>
            <person name="Tsui H.-C.T."/>
            <person name="Winkler M.E."/>
        </authorList>
    </citation>
    <scope>NUCLEOTIDE SEQUENCE</scope>
</reference>
<accession>A0A382FWZ6</accession>
<dbReference type="GO" id="GO:0005524">
    <property type="term" value="F:ATP binding"/>
    <property type="evidence" value="ECO:0007669"/>
    <property type="project" value="UniProtKB-KW"/>
</dbReference>
<keyword evidence="1" id="KW-0808">Transferase</keyword>
<dbReference type="NCBIfam" id="TIGR00154">
    <property type="entry name" value="ispE"/>
    <property type="match status" value="1"/>
</dbReference>
<dbReference type="PANTHER" id="PTHR43527:SF2">
    <property type="entry name" value="4-DIPHOSPHOCYTIDYL-2-C-METHYL-D-ERYTHRITOL KINASE, CHLOROPLASTIC"/>
    <property type="match status" value="1"/>
</dbReference>
<sequence length="192" mass="21047">MHITSKRADGYHNLQTIFQLLDYGDEIIFSLRNDGEINRIYGNETISPEKDLILRSANTLKKYSKTLSGVDIGVIKKIPTGGGLGGGSSNAATVLIALNDLWNLNLPKSELLDIGQTLGADVPVFVNGHSAWAEGKGDILTPINLPRFFYLVVSINKHISTQEIFTHKALTMSPVQRKISDFSLVSNPHNDC</sequence>
<dbReference type="AlphaFoldDB" id="A0A382FWZ6"/>
<proteinExistence type="predicted"/>
<dbReference type="EMBL" id="UINC01052148">
    <property type="protein sequence ID" value="SVB67142.1"/>
    <property type="molecule type" value="Genomic_DNA"/>
</dbReference>
<dbReference type="PANTHER" id="PTHR43527">
    <property type="entry name" value="4-DIPHOSPHOCYTIDYL-2-C-METHYL-D-ERYTHRITOL KINASE, CHLOROPLASTIC"/>
    <property type="match status" value="1"/>
</dbReference>
<dbReference type="Gene3D" id="3.30.230.10">
    <property type="match status" value="1"/>
</dbReference>
<dbReference type="SUPFAM" id="SSF54211">
    <property type="entry name" value="Ribosomal protein S5 domain 2-like"/>
    <property type="match status" value="1"/>
</dbReference>
<dbReference type="InterPro" id="IPR020568">
    <property type="entry name" value="Ribosomal_Su5_D2-typ_SF"/>
</dbReference>
<evidence type="ECO:0000256" key="2">
    <source>
        <dbReference type="ARBA" id="ARBA00022741"/>
    </source>
</evidence>
<dbReference type="InterPro" id="IPR014721">
    <property type="entry name" value="Ribsml_uS5_D2-typ_fold_subgr"/>
</dbReference>